<sequence length="102" mass="10901">MDPAPLHLPRLAAATPDTWVTLPAGGLPFVQRALHLTRRLPAQTAHPAGEWLLCLTGDVVVDLPAGQWARLRAGETLHLPPAVTWQALPAQAEAVLLRTTPA</sequence>
<accession>A0ABQ3JYJ7</accession>
<comment type="caution">
    <text evidence="1">The sequence shown here is derived from an EMBL/GenBank/DDBJ whole genome shotgun (WGS) entry which is preliminary data.</text>
</comment>
<reference evidence="2" key="1">
    <citation type="journal article" date="2019" name="Int. J. Syst. Evol. Microbiol.">
        <title>The Global Catalogue of Microorganisms (GCM) 10K type strain sequencing project: providing services to taxonomists for standard genome sequencing and annotation.</title>
        <authorList>
            <consortium name="The Broad Institute Genomics Platform"/>
            <consortium name="The Broad Institute Genome Sequencing Center for Infectious Disease"/>
            <person name="Wu L."/>
            <person name="Ma J."/>
        </authorList>
    </citation>
    <scope>NUCLEOTIDE SEQUENCE [LARGE SCALE GENOMIC DNA]</scope>
    <source>
        <strain evidence="2">CGMCC 1.18439</strain>
    </source>
</reference>
<protein>
    <recommendedName>
        <fullName evidence="3">Cupin 2 conserved barrel domain-containing protein</fullName>
    </recommendedName>
</protein>
<dbReference type="Gene3D" id="2.60.120.10">
    <property type="entry name" value="Jelly Rolls"/>
    <property type="match status" value="1"/>
</dbReference>
<organism evidence="1 2">
    <name type="scientific">Deinococcus piscis</name>
    <dbReference type="NCBI Taxonomy" id="394230"/>
    <lineage>
        <taxon>Bacteria</taxon>
        <taxon>Thermotogati</taxon>
        <taxon>Deinococcota</taxon>
        <taxon>Deinococci</taxon>
        <taxon>Deinococcales</taxon>
        <taxon>Deinococcaceae</taxon>
        <taxon>Deinococcus</taxon>
    </lineage>
</organism>
<keyword evidence="2" id="KW-1185">Reference proteome</keyword>
<evidence type="ECO:0000313" key="2">
    <source>
        <dbReference type="Proteomes" id="UP000632154"/>
    </source>
</evidence>
<gene>
    <name evidence="1" type="ORF">GCM10017783_04700</name>
</gene>
<name>A0ABQ3JYJ7_9DEIO</name>
<dbReference type="EMBL" id="BNAL01000003">
    <property type="protein sequence ID" value="GHF95848.1"/>
    <property type="molecule type" value="Genomic_DNA"/>
</dbReference>
<evidence type="ECO:0000313" key="1">
    <source>
        <dbReference type="EMBL" id="GHF95848.1"/>
    </source>
</evidence>
<dbReference type="SUPFAM" id="SSF51182">
    <property type="entry name" value="RmlC-like cupins"/>
    <property type="match status" value="1"/>
</dbReference>
<dbReference type="InterPro" id="IPR014710">
    <property type="entry name" value="RmlC-like_jellyroll"/>
</dbReference>
<proteinExistence type="predicted"/>
<dbReference type="InterPro" id="IPR011051">
    <property type="entry name" value="RmlC_Cupin_sf"/>
</dbReference>
<dbReference type="Proteomes" id="UP000632154">
    <property type="component" value="Unassembled WGS sequence"/>
</dbReference>
<dbReference type="RefSeq" id="WP_189642062.1">
    <property type="nucleotide sequence ID" value="NZ_BNAL01000003.1"/>
</dbReference>
<evidence type="ECO:0008006" key="3">
    <source>
        <dbReference type="Google" id="ProtNLM"/>
    </source>
</evidence>